<reference evidence="1" key="1">
    <citation type="submission" date="2020-08" db="EMBL/GenBank/DDBJ databases">
        <title>Multicomponent nature underlies the extraordinary mechanical properties of spider dragline silk.</title>
        <authorList>
            <person name="Kono N."/>
            <person name="Nakamura H."/>
            <person name="Mori M."/>
            <person name="Yoshida Y."/>
            <person name="Ohtoshi R."/>
            <person name="Malay A.D."/>
            <person name="Moran D.A.P."/>
            <person name="Tomita M."/>
            <person name="Numata K."/>
            <person name="Arakawa K."/>
        </authorList>
    </citation>
    <scope>NUCLEOTIDE SEQUENCE</scope>
</reference>
<organism evidence="1 2">
    <name type="scientific">Trichonephila clavipes</name>
    <name type="common">Golden silk orbweaver</name>
    <name type="synonym">Nephila clavipes</name>
    <dbReference type="NCBI Taxonomy" id="2585209"/>
    <lineage>
        <taxon>Eukaryota</taxon>
        <taxon>Metazoa</taxon>
        <taxon>Ecdysozoa</taxon>
        <taxon>Arthropoda</taxon>
        <taxon>Chelicerata</taxon>
        <taxon>Arachnida</taxon>
        <taxon>Araneae</taxon>
        <taxon>Araneomorphae</taxon>
        <taxon>Entelegynae</taxon>
        <taxon>Araneoidea</taxon>
        <taxon>Nephilidae</taxon>
        <taxon>Trichonephila</taxon>
    </lineage>
</organism>
<name>A0A8X6S2L9_TRICX</name>
<dbReference type="EMBL" id="BMAU01021239">
    <property type="protein sequence ID" value="GFY03673.1"/>
    <property type="molecule type" value="Genomic_DNA"/>
</dbReference>
<dbReference type="AlphaFoldDB" id="A0A8X6S2L9"/>
<proteinExistence type="predicted"/>
<gene>
    <name evidence="1" type="ORF">TNCV_3092991</name>
</gene>
<evidence type="ECO:0000313" key="1">
    <source>
        <dbReference type="EMBL" id="GFY03673.1"/>
    </source>
</evidence>
<dbReference type="Proteomes" id="UP000887159">
    <property type="component" value="Unassembled WGS sequence"/>
</dbReference>
<keyword evidence="2" id="KW-1185">Reference proteome</keyword>
<protein>
    <submittedName>
        <fullName evidence="1">Uncharacterized protein</fullName>
    </submittedName>
</protein>
<evidence type="ECO:0000313" key="2">
    <source>
        <dbReference type="Proteomes" id="UP000887159"/>
    </source>
</evidence>
<accession>A0A8X6S2L9</accession>
<comment type="caution">
    <text evidence="1">The sequence shown here is derived from an EMBL/GenBank/DDBJ whole genome shotgun (WGS) entry which is preliminary data.</text>
</comment>
<sequence length="68" mass="7924">MLPICPQYQLEQASPRYILDCFELDWEDIHNSSLLVFGLKVRNLWKLFAAYKRSMVIGVHPDERSANG</sequence>